<name>A0AAN6ZYN5_9PEZI</name>
<dbReference type="PROSITE" id="PS50088">
    <property type="entry name" value="ANK_REPEAT"/>
    <property type="match status" value="2"/>
</dbReference>
<dbReference type="PANTHER" id="PTHR24123">
    <property type="entry name" value="ANKYRIN REPEAT-CONTAINING"/>
    <property type="match status" value="1"/>
</dbReference>
<dbReference type="InterPro" id="IPR036770">
    <property type="entry name" value="Ankyrin_rpt-contain_sf"/>
</dbReference>
<sequence>MADSLFPKNTLMGLPNETKYHIAGHMAEHDLWALSRVNRLLFSIASQVLRSKLYENAQRCKEVLLWAVEVGRHDLVRDLLAREVNPNFYYLSPILRSRLLDVLASQGRCGTPKPHKDRALLAEVFRETFCRSARERKGVISEREAARRRVPLEQDTARNLKWHRRESVSPLDIFGVVEDPQDPKTRNHWAWTPLHVAVQRGDTTSTRLLLDHGADLEARCSGLCDCAAPQLTGQDDLNESVTPHRSRSVWTALHVAMCSRDEEVAKILISRGALLGVGGRIRQPGSAHQKTRLTISGWQSAAWLGSVPMLKLLLAEPRFKPYLYNGSGRSQSPLGFAALGGHIQTVGELFLSNRAQISYGRYPGSGPPLGLINDVLRLLCMQARYDDASWLAEFCRPLTLFAPGDPVHLYTRSLAALCALRRPTVYSSLSLREQQDRLYRLTSYDLNPAVQERITSEGIEASLATRLSLAKKLLDLGADPNRAEYTYQDLMPRIWPTPLRIAYHHTPLQLAAKFGFTGMVKLLASRGANCDKIGSESKTPSDLPLLLAVEQALDSGGDRETVQALFKAGASLLDPLFPGKSILHRLYDFRPKTTPYNTQSEDRTDWQNWFRIVEMFLDHGAATHPNDPLAWEQVLEQACSPGNLPYCEMLEKARPLDGLRPQALKRMLSNAIIGCWESPTENGLIQDTEMIRWVFRRCLNRQGKLRFSRSVLSSLLQDAHRHKIYRVADLIREFQAQLEKAEK</sequence>
<keyword evidence="1" id="KW-0677">Repeat</keyword>
<keyword evidence="6" id="KW-1185">Reference proteome</keyword>
<evidence type="ECO:0000256" key="1">
    <source>
        <dbReference type="ARBA" id="ARBA00022737"/>
    </source>
</evidence>
<evidence type="ECO:0000259" key="4">
    <source>
        <dbReference type="PROSITE" id="PS50181"/>
    </source>
</evidence>
<dbReference type="SMART" id="SM00248">
    <property type="entry name" value="ANK"/>
    <property type="match status" value="6"/>
</dbReference>
<dbReference type="PROSITE" id="PS50297">
    <property type="entry name" value="ANK_REP_REGION"/>
    <property type="match status" value="2"/>
</dbReference>
<proteinExistence type="predicted"/>
<accession>A0AAN6ZYN5</accession>
<dbReference type="PROSITE" id="PS50181">
    <property type="entry name" value="FBOX"/>
    <property type="match status" value="1"/>
</dbReference>
<dbReference type="PANTHER" id="PTHR24123:SF33">
    <property type="entry name" value="PROTEIN HOS4"/>
    <property type="match status" value="1"/>
</dbReference>
<dbReference type="AlphaFoldDB" id="A0AAN6ZYN5"/>
<organism evidence="5 6">
    <name type="scientific">Chaetomidium leptoderma</name>
    <dbReference type="NCBI Taxonomy" id="669021"/>
    <lineage>
        <taxon>Eukaryota</taxon>
        <taxon>Fungi</taxon>
        <taxon>Dikarya</taxon>
        <taxon>Ascomycota</taxon>
        <taxon>Pezizomycotina</taxon>
        <taxon>Sordariomycetes</taxon>
        <taxon>Sordariomycetidae</taxon>
        <taxon>Sordariales</taxon>
        <taxon>Chaetomiaceae</taxon>
        <taxon>Chaetomidium</taxon>
    </lineage>
</organism>
<dbReference type="Pfam" id="PF00023">
    <property type="entry name" value="Ank"/>
    <property type="match status" value="1"/>
</dbReference>
<evidence type="ECO:0000313" key="6">
    <source>
        <dbReference type="Proteomes" id="UP001302745"/>
    </source>
</evidence>
<feature type="repeat" description="ANK" evidence="3">
    <location>
        <begin position="503"/>
        <end position="535"/>
    </location>
</feature>
<keyword evidence="2 3" id="KW-0040">ANK repeat</keyword>
<comment type="caution">
    <text evidence="5">The sequence shown here is derived from an EMBL/GenBank/DDBJ whole genome shotgun (WGS) entry which is preliminary data.</text>
</comment>
<dbReference type="EMBL" id="MU856883">
    <property type="protein sequence ID" value="KAK4155677.1"/>
    <property type="molecule type" value="Genomic_DNA"/>
</dbReference>
<dbReference type="InterPro" id="IPR051165">
    <property type="entry name" value="Multifunctional_ANK_Repeat"/>
</dbReference>
<dbReference type="SUPFAM" id="SSF48403">
    <property type="entry name" value="Ankyrin repeat"/>
    <property type="match status" value="1"/>
</dbReference>
<evidence type="ECO:0000256" key="2">
    <source>
        <dbReference type="ARBA" id="ARBA00023043"/>
    </source>
</evidence>
<evidence type="ECO:0000313" key="5">
    <source>
        <dbReference type="EMBL" id="KAK4155677.1"/>
    </source>
</evidence>
<dbReference type="InterPro" id="IPR002110">
    <property type="entry name" value="Ankyrin_rpt"/>
</dbReference>
<feature type="domain" description="F-box" evidence="4">
    <location>
        <begin position="8"/>
        <end position="57"/>
    </location>
</feature>
<gene>
    <name evidence="5" type="ORF">C8A00DRAFT_31520</name>
</gene>
<dbReference type="Proteomes" id="UP001302745">
    <property type="component" value="Unassembled WGS sequence"/>
</dbReference>
<dbReference type="Pfam" id="PF12796">
    <property type="entry name" value="Ank_2"/>
    <property type="match status" value="1"/>
</dbReference>
<reference evidence="5" key="2">
    <citation type="submission" date="2023-05" db="EMBL/GenBank/DDBJ databases">
        <authorList>
            <consortium name="Lawrence Berkeley National Laboratory"/>
            <person name="Steindorff A."/>
            <person name="Hensen N."/>
            <person name="Bonometti L."/>
            <person name="Westerberg I."/>
            <person name="Brannstrom I.O."/>
            <person name="Guillou S."/>
            <person name="Cros-Aarteil S."/>
            <person name="Calhoun S."/>
            <person name="Haridas S."/>
            <person name="Kuo A."/>
            <person name="Mondo S."/>
            <person name="Pangilinan J."/>
            <person name="Riley R."/>
            <person name="Labutti K."/>
            <person name="Andreopoulos B."/>
            <person name="Lipzen A."/>
            <person name="Chen C."/>
            <person name="Yanf M."/>
            <person name="Daum C."/>
            <person name="Ng V."/>
            <person name="Clum A."/>
            <person name="Ohm R."/>
            <person name="Martin F."/>
            <person name="Silar P."/>
            <person name="Natvig D."/>
            <person name="Lalanne C."/>
            <person name="Gautier V."/>
            <person name="Ament-Velasquez S.L."/>
            <person name="Kruys A."/>
            <person name="Hutchinson M.I."/>
            <person name="Powell A.J."/>
            <person name="Barry K."/>
            <person name="Miller A.N."/>
            <person name="Grigoriev I.V."/>
            <person name="Debuchy R."/>
            <person name="Gladieux P."/>
            <person name="Thoren M.H."/>
            <person name="Johannesson H."/>
        </authorList>
    </citation>
    <scope>NUCLEOTIDE SEQUENCE</scope>
    <source>
        <strain evidence="5">CBS 538.74</strain>
    </source>
</reference>
<reference evidence="5" key="1">
    <citation type="journal article" date="2023" name="Mol. Phylogenet. Evol.">
        <title>Genome-scale phylogeny and comparative genomics of the fungal order Sordariales.</title>
        <authorList>
            <person name="Hensen N."/>
            <person name="Bonometti L."/>
            <person name="Westerberg I."/>
            <person name="Brannstrom I.O."/>
            <person name="Guillou S."/>
            <person name="Cros-Aarteil S."/>
            <person name="Calhoun S."/>
            <person name="Haridas S."/>
            <person name="Kuo A."/>
            <person name="Mondo S."/>
            <person name="Pangilinan J."/>
            <person name="Riley R."/>
            <person name="LaButti K."/>
            <person name="Andreopoulos B."/>
            <person name="Lipzen A."/>
            <person name="Chen C."/>
            <person name="Yan M."/>
            <person name="Daum C."/>
            <person name="Ng V."/>
            <person name="Clum A."/>
            <person name="Steindorff A."/>
            <person name="Ohm R.A."/>
            <person name="Martin F."/>
            <person name="Silar P."/>
            <person name="Natvig D.O."/>
            <person name="Lalanne C."/>
            <person name="Gautier V."/>
            <person name="Ament-Velasquez S.L."/>
            <person name="Kruys A."/>
            <person name="Hutchinson M.I."/>
            <person name="Powell A.J."/>
            <person name="Barry K."/>
            <person name="Miller A.N."/>
            <person name="Grigoriev I.V."/>
            <person name="Debuchy R."/>
            <person name="Gladieux P."/>
            <person name="Hiltunen Thoren M."/>
            <person name="Johannesson H."/>
        </authorList>
    </citation>
    <scope>NUCLEOTIDE SEQUENCE</scope>
    <source>
        <strain evidence="5">CBS 538.74</strain>
    </source>
</reference>
<dbReference type="InterPro" id="IPR001810">
    <property type="entry name" value="F-box_dom"/>
</dbReference>
<protein>
    <submittedName>
        <fullName evidence="5">Ankyrin repeat-containing domain protein</fullName>
    </submittedName>
</protein>
<dbReference type="Gene3D" id="1.25.40.20">
    <property type="entry name" value="Ankyrin repeat-containing domain"/>
    <property type="match status" value="3"/>
</dbReference>
<evidence type="ECO:0000256" key="3">
    <source>
        <dbReference type="PROSITE-ProRule" id="PRU00023"/>
    </source>
</evidence>
<feature type="repeat" description="ANK" evidence="3">
    <location>
        <begin position="189"/>
        <end position="221"/>
    </location>
</feature>